<dbReference type="SMART" id="SM00382">
    <property type="entry name" value="AAA"/>
    <property type="match status" value="1"/>
</dbReference>
<accession>A0A7Y9I3Q1</accession>
<evidence type="ECO:0000259" key="9">
    <source>
        <dbReference type="PROSITE" id="PS50929"/>
    </source>
</evidence>
<comment type="subcellular location">
    <subcellularLocation>
        <location evidence="1">Cell membrane</location>
        <topology evidence="1">Multi-pass membrane protein</topology>
    </subcellularLocation>
</comment>
<evidence type="ECO:0000256" key="4">
    <source>
        <dbReference type="ARBA" id="ARBA00022840"/>
    </source>
</evidence>
<dbReference type="Gene3D" id="1.20.1560.10">
    <property type="entry name" value="ABC transporter type 1, transmembrane domain"/>
    <property type="match status" value="1"/>
</dbReference>
<protein>
    <submittedName>
        <fullName evidence="10">ATP-binding cassette subfamily B protein</fullName>
    </submittedName>
</protein>
<gene>
    <name evidence="10" type="ORF">BKA15_000983</name>
</gene>
<name>A0A7Y9I3Q1_9ACTN</name>
<evidence type="ECO:0000313" key="11">
    <source>
        <dbReference type="Proteomes" id="UP000569914"/>
    </source>
</evidence>
<evidence type="ECO:0000256" key="2">
    <source>
        <dbReference type="ARBA" id="ARBA00022692"/>
    </source>
</evidence>
<sequence>MLDQLDAIRLWLVSGFRANPTLAVLTLLLRVTGAVAPVLQVYGLKLIIDGALGHHSSSVLTGAVIISATLVLAMIIQCFEFAASQTMVDEVHTYLTHGVISTVAGIPGLEHHERPEIADRIELLRTESLPLTFSFTQQIGLISAAANAVAVLGILAAIHPVLLVLPLLGALRVWASLVSGGHQGRAREATAQYSRRADRLADVAASARHGLEVRVFGLQGDLLRMIDALLGVVQRRRGRAAAIGARYELAARLGFGLGYTASIVLVATLAGTDTGSAGDLALIVLLGARVEQTAAMVADAGRSTGQTVRAFARYAWLRRYARTAGATGSRSTPRRLDRGISLRDVSFRYPGTSVPVLRRLDVDLPAGGTVAIVGENGAGKSTLVKLLTRLYEPSEGSILVDGRPLAELDPEAWRTSTAVALQDFVRYELTAREAVGVGDLSHLEDPEAVRSAVRRGAAEQVVASLPRGLDTQLGREFTDGVDLSGGQWQRLALARAFMRPTPLLLALDEPTAALDPEAEYVLFRRYAAASAVAAARTGGITVLVSHRFATVRMADLILVLHGGRIVEQGSHHELIAKGGRYAELFELQARAYRTEW</sequence>
<keyword evidence="2 7" id="KW-0812">Transmembrane</keyword>
<feature type="transmembrane region" description="Helical" evidence="7">
    <location>
        <begin position="59"/>
        <end position="79"/>
    </location>
</feature>
<evidence type="ECO:0000256" key="1">
    <source>
        <dbReference type="ARBA" id="ARBA00004651"/>
    </source>
</evidence>
<dbReference type="GO" id="GO:0005886">
    <property type="term" value="C:plasma membrane"/>
    <property type="evidence" value="ECO:0007669"/>
    <property type="project" value="UniProtKB-SubCell"/>
</dbReference>
<dbReference type="PROSITE" id="PS00211">
    <property type="entry name" value="ABC_TRANSPORTER_1"/>
    <property type="match status" value="1"/>
</dbReference>
<feature type="domain" description="ABC transmembrane type-1" evidence="9">
    <location>
        <begin position="24"/>
        <end position="306"/>
    </location>
</feature>
<dbReference type="InterPro" id="IPR039421">
    <property type="entry name" value="Type_1_exporter"/>
</dbReference>
<organism evidence="10 11">
    <name type="scientific">Microlunatus parietis</name>
    <dbReference type="NCBI Taxonomy" id="682979"/>
    <lineage>
        <taxon>Bacteria</taxon>
        <taxon>Bacillati</taxon>
        <taxon>Actinomycetota</taxon>
        <taxon>Actinomycetes</taxon>
        <taxon>Propionibacteriales</taxon>
        <taxon>Propionibacteriaceae</taxon>
        <taxon>Microlunatus</taxon>
    </lineage>
</organism>
<evidence type="ECO:0000256" key="6">
    <source>
        <dbReference type="ARBA" id="ARBA00023136"/>
    </source>
</evidence>
<keyword evidence="3" id="KW-0547">Nucleotide-binding</keyword>
<dbReference type="Proteomes" id="UP000569914">
    <property type="component" value="Unassembled WGS sequence"/>
</dbReference>
<proteinExistence type="predicted"/>
<dbReference type="InterPro" id="IPR011527">
    <property type="entry name" value="ABC1_TM_dom"/>
</dbReference>
<dbReference type="GO" id="GO:0034040">
    <property type="term" value="F:ATPase-coupled lipid transmembrane transporter activity"/>
    <property type="evidence" value="ECO:0007669"/>
    <property type="project" value="TreeGrafter"/>
</dbReference>
<dbReference type="InterPro" id="IPR003439">
    <property type="entry name" value="ABC_transporter-like_ATP-bd"/>
</dbReference>
<dbReference type="EMBL" id="JACCBU010000001">
    <property type="protein sequence ID" value="NYE69654.1"/>
    <property type="molecule type" value="Genomic_DNA"/>
</dbReference>
<evidence type="ECO:0000256" key="5">
    <source>
        <dbReference type="ARBA" id="ARBA00022989"/>
    </source>
</evidence>
<dbReference type="InterPro" id="IPR036640">
    <property type="entry name" value="ABC1_TM_sf"/>
</dbReference>
<dbReference type="InterPro" id="IPR003593">
    <property type="entry name" value="AAA+_ATPase"/>
</dbReference>
<feature type="domain" description="ABC transporter" evidence="8">
    <location>
        <begin position="340"/>
        <end position="587"/>
    </location>
</feature>
<evidence type="ECO:0000256" key="3">
    <source>
        <dbReference type="ARBA" id="ARBA00022741"/>
    </source>
</evidence>
<dbReference type="SUPFAM" id="SSF52540">
    <property type="entry name" value="P-loop containing nucleoside triphosphate hydrolases"/>
    <property type="match status" value="1"/>
</dbReference>
<comment type="caution">
    <text evidence="10">The sequence shown here is derived from an EMBL/GenBank/DDBJ whole genome shotgun (WGS) entry which is preliminary data.</text>
</comment>
<dbReference type="PROSITE" id="PS50893">
    <property type="entry name" value="ABC_TRANSPORTER_2"/>
    <property type="match status" value="1"/>
</dbReference>
<dbReference type="SUPFAM" id="SSF90123">
    <property type="entry name" value="ABC transporter transmembrane region"/>
    <property type="match status" value="1"/>
</dbReference>
<keyword evidence="5 7" id="KW-1133">Transmembrane helix</keyword>
<keyword evidence="4 10" id="KW-0067">ATP-binding</keyword>
<reference evidence="10 11" key="1">
    <citation type="submission" date="2020-07" db="EMBL/GenBank/DDBJ databases">
        <title>Sequencing the genomes of 1000 actinobacteria strains.</title>
        <authorList>
            <person name="Klenk H.-P."/>
        </authorList>
    </citation>
    <scope>NUCLEOTIDE SEQUENCE [LARGE SCALE GENOMIC DNA]</scope>
    <source>
        <strain evidence="10 11">DSM 22083</strain>
    </source>
</reference>
<evidence type="ECO:0000259" key="8">
    <source>
        <dbReference type="PROSITE" id="PS50893"/>
    </source>
</evidence>
<dbReference type="PANTHER" id="PTHR24221">
    <property type="entry name" value="ATP-BINDING CASSETTE SUB-FAMILY B"/>
    <property type="match status" value="1"/>
</dbReference>
<dbReference type="Pfam" id="PF00005">
    <property type="entry name" value="ABC_tran"/>
    <property type="match status" value="1"/>
</dbReference>
<feature type="transmembrane region" description="Helical" evidence="7">
    <location>
        <begin position="144"/>
        <end position="168"/>
    </location>
</feature>
<evidence type="ECO:0000256" key="7">
    <source>
        <dbReference type="SAM" id="Phobius"/>
    </source>
</evidence>
<dbReference type="InterPro" id="IPR017871">
    <property type="entry name" value="ABC_transporter-like_CS"/>
</dbReference>
<dbReference type="PROSITE" id="PS50929">
    <property type="entry name" value="ABC_TM1F"/>
    <property type="match status" value="1"/>
</dbReference>
<feature type="transmembrane region" description="Helical" evidence="7">
    <location>
        <begin position="21"/>
        <end position="39"/>
    </location>
</feature>
<dbReference type="InterPro" id="IPR027417">
    <property type="entry name" value="P-loop_NTPase"/>
</dbReference>
<keyword evidence="6 7" id="KW-0472">Membrane</keyword>
<dbReference type="Gene3D" id="3.40.50.300">
    <property type="entry name" value="P-loop containing nucleotide triphosphate hydrolases"/>
    <property type="match status" value="1"/>
</dbReference>
<dbReference type="GO" id="GO:0140359">
    <property type="term" value="F:ABC-type transporter activity"/>
    <property type="evidence" value="ECO:0007669"/>
    <property type="project" value="InterPro"/>
</dbReference>
<dbReference type="RefSeq" id="WP_179748568.1">
    <property type="nucleotide sequence ID" value="NZ_JACCBU010000001.1"/>
</dbReference>
<dbReference type="PANTHER" id="PTHR24221:SF654">
    <property type="entry name" value="ATP-BINDING CASSETTE SUB-FAMILY B MEMBER 6"/>
    <property type="match status" value="1"/>
</dbReference>
<evidence type="ECO:0000313" key="10">
    <source>
        <dbReference type="EMBL" id="NYE69654.1"/>
    </source>
</evidence>
<dbReference type="AlphaFoldDB" id="A0A7Y9I3Q1"/>
<keyword evidence="11" id="KW-1185">Reference proteome</keyword>
<dbReference type="GO" id="GO:0016887">
    <property type="term" value="F:ATP hydrolysis activity"/>
    <property type="evidence" value="ECO:0007669"/>
    <property type="project" value="InterPro"/>
</dbReference>
<dbReference type="GO" id="GO:0005524">
    <property type="term" value="F:ATP binding"/>
    <property type="evidence" value="ECO:0007669"/>
    <property type="project" value="UniProtKB-KW"/>
</dbReference>